<proteinExistence type="predicted"/>
<dbReference type="Gene3D" id="3.55.50.30">
    <property type="match status" value="1"/>
</dbReference>
<dbReference type="InterPro" id="IPR037066">
    <property type="entry name" value="Plug_dom_sf"/>
</dbReference>
<sequence length="890" mass="101053">MLRVTLLVAFASMFFFSRLMAQEEDVLNTKISINLQNVTLKRALKELDKHSGFSFSYSESILPLGNKLSLSREEQSLRSVLSTLLNNTEIIYRVYGNQIVLVKAQNEQRATANQSITISGYISDMESGEALLGATVYLPEQNLGVSANVYGFYSLTIKPGKYSLQFASLGYKSEQHHITADQNTVLNITLGADTYQLKEIIVRSSDGNVHVADEEMSAEQLSIEEVKSSPALLGEADVMRTVQFLPGVQTVSEGSTGLYVRGGTWDQTLVQLDEAMIFNPSHLGGLMSIFNPDAVKGLKIYKGNMPANFGGRLSSVLDVRMKDGNNQKFSGSGGIGTLASRLTLEGPLVKNRSSFIVSARRSYLDLLLQLSDDPDVKGNKVFFYDLNTKLNFTFNEKNKIFLSGYFGRDRLKLDKTFGVNWGNATGTFRWNHVFNKRLFLNTTMLYSNFDLNYLLNDGGSNNLQWKSKLRSTAVKFDFNHYLNNRRIVDFGYHIIYHHFLPITVTPINERSIIQPFSLEQNDAIEQALYLDSDHTISDKLSLTYGLRLTRFQNVGPGEILQYEKDQPKTLLNVVDTLNYDKLETIKAFHGIEPRIGLRWLWNAKTSIKASYNRTKQYIHVLSSAATGLPNDRWMPSGPHIKPQVSDQVAMGYFRNFMDNAIESSVEAYYKWMSNQVDFSPETDVLLSRYPEIGLLSGKAWSYGLEFAIHKRTGRTTGRINYTWSKAFRRIDGINGGRKYHPIYDRRHDASLVVSHKLSKRVSISANWIFASGRAISLPVGKYEIGGEVVVQYDPFNRNTDRLPDYHRLDLALELRGKNKKNKKWNGHWNFSLYNAYFRKNPLGVRFRNVINNDLNISEDDPNVKVETKEFKGVFVSLFHFVPSVSYSFKF</sequence>
<evidence type="ECO:0000256" key="6">
    <source>
        <dbReference type="ARBA" id="ARBA00023136"/>
    </source>
</evidence>
<evidence type="ECO:0000256" key="1">
    <source>
        <dbReference type="ARBA" id="ARBA00004571"/>
    </source>
</evidence>
<gene>
    <name evidence="9" type="ORF">QQ008_20750</name>
</gene>
<dbReference type="Pfam" id="PF13715">
    <property type="entry name" value="CarbopepD_reg_2"/>
    <property type="match status" value="1"/>
</dbReference>
<comment type="subcellular location">
    <subcellularLocation>
        <location evidence="1">Cell outer membrane</location>
        <topology evidence="1">Multi-pass membrane protein</topology>
    </subcellularLocation>
</comment>
<dbReference type="Gene3D" id="2.60.40.1120">
    <property type="entry name" value="Carboxypeptidase-like, regulatory domain"/>
    <property type="match status" value="1"/>
</dbReference>
<keyword evidence="7" id="KW-0998">Cell outer membrane</keyword>
<dbReference type="Gene3D" id="2.170.130.10">
    <property type="entry name" value="TonB-dependent receptor, plug domain"/>
    <property type="match status" value="1"/>
</dbReference>
<dbReference type="PANTHER" id="PTHR30069">
    <property type="entry name" value="TONB-DEPENDENT OUTER MEMBRANE RECEPTOR"/>
    <property type="match status" value="1"/>
</dbReference>
<dbReference type="PANTHER" id="PTHR30069:SF29">
    <property type="entry name" value="HEMOGLOBIN AND HEMOGLOBIN-HAPTOGLOBIN-BINDING PROTEIN 1-RELATED"/>
    <property type="match status" value="1"/>
</dbReference>
<dbReference type="InterPro" id="IPR008969">
    <property type="entry name" value="CarboxyPept-like_regulatory"/>
</dbReference>
<evidence type="ECO:0000313" key="9">
    <source>
        <dbReference type="EMBL" id="MDN5203833.1"/>
    </source>
</evidence>
<keyword evidence="4" id="KW-0812">Transmembrane</keyword>
<evidence type="ECO:0000256" key="8">
    <source>
        <dbReference type="SAM" id="SignalP"/>
    </source>
</evidence>
<accession>A0ABT8KTY3</accession>
<feature type="chain" id="PRO_5045408810" evidence="8">
    <location>
        <begin position="22"/>
        <end position="890"/>
    </location>
</feature>
<name>A0ABT8KTY3_9BACT</name>
<dbReference type="InterPro" id="IPR036942">
    <property type="entry name" value="Beta-barrel_TonB_sf"/>
</dbReference>
<keyword evidence="5 8" id="KW-0732">Signal</keyword>
<evidence type="ECO:0000256" key="2">
    <source>
        <dbReference type="ARBA" id="ARBA00022448"/>
    </source>
</evidence>
<evidence type="ECO:0000256" key="7">
    <source>
        <dbReference type="ARBA" id="ARBA00023237"/>
    </source>
</evidence>
<keyword evidence="3" id="KW-1134">Transmembrane beta strand</keyword>
<dbReference type="EMBL" id="JAUJEA010000008">
    <property type="protein sequence ID" value="MDN5203833.1"/>
    <property type="molecule type" value="Genomic_DNA"/>
</dbReference>
<feature type="signal peptide" evidence="8">
    <location>
        <begin position="1"/>
        <end position="21"/>
    </location>
</feature>
<evidence type="ECO:0000256" key="3">
    <source>
        <dbReference type="ARBA" id="ARBA00022452"/>
    </source>
</evidence>
<dbReference type="InterPro" id="IPR039426">
    <property type="entry name" value="TonB-dep_rcpt-like"/>
</dbReference>
<dbReference type="RefSeq" id="WP_346753856.1">
    <property type="nucleotide sequence ID" value="NZ_JAUJEA010000008.1"/>
</dbReference>
<keyword evidence="9" id="KW-0675">Receptor</keyword>
<organism evidence="9 10">
    <name type="scientific">Splendidivirga corallicola</name>
    <dbReference type="NCBI Taxonomy" id="3051826"/>
    <lineage>
        <taxon>Bacteria</taxon>
        <taxon>Pseudomonadati</taxon>
        <taxon>Bacteroidota</taxon>
        <taxon>Cytophagia</taxon>
        <taxon>Cytophagales</taxon>
        <taxon>Splendidivirgaceae</taxon>
        <taxon>Splendidivirga</taxon>
    </lineage>
</organism>
<dbReference type="SUPFAM" id="SSF56935">
    <property type="entry name" value="Porins"/>
    <property type="match status" value="1"/>
</dbReference>
<reference evidence="9" key="1">
    <citation type="submission" date="2023-06" db="EMBL/GenBank/DDBJ databases">
        <title>Genomic of Parafulvivirga corallium.</title>
        <authorList>
            <person name="Wang G."/>
        </authorList>
    </citation>
    <scope>NUCLEOTIDE SEQUENCE</scope>
    <source>
        <strain evidence="9">BMA10</strain>
    </source>
</reference>
<keyword evidence="2" id="KW-0813">Transport</keyword>
<keyword evidence="10" id="KW-1185">Reference proteome</keyword>
<evidence type="ECO:0000256" key="4">
    <source>
        <dbReference type="ARBA" id="ARBA00022692"/>
    </source>
</evidence>
<dbReference type="Proteomes" id="UP001172082">
    <property type="component" value="Unassembled WGS sequence"/>
</dbReference>
<evidence type="ECO:0000313" key="10">
    <source>
        <dbReference type="Proteomes" id="UP001172082"/>
    </source>
</evidence>
<evidence type="ECO:0000256" key="5">
    <source>
        <dbReference type="ARBA" id="ARBA00022729"/>
    </source>
</evidence>
<comment type="caution">
    <text evidence="9">The sequence shown here is derived from an EMBL/GenBank/DDBJ whole genome shotgun (WGS) entry which is preliminary data.</text>
</comment>
<protein>
    <submittedName>
        <fullName evidence="9">TonB-dependent receptor</fullName>
    </submittedName>
</protein>
<dbReference type="Gene3D" id="2.40.170.20">
    <property type="entry name" value="TonB-dependent receptor, beta-barrel domain"/>
    <property type="match status" value="1"/>
</dbReference>
<keyword evidence="6" id="KW-0472">Membrane</keyword>
<dbReference type="SUPFAM" id="SSF49464">
    <property type="entry name" value="Carboxypeptidase regulatory domain-like"/>
    <property type="match status" value="1"/>
</dbReference>